<comment type="function">
    <text evidence="3">Involved in the biosynthesis of the chorismate, which leads to the biosynthesis of aromatic amino acids. Catalyzes the reversible NADPH linked reduction of 3-dehydroshikimate (DHSA) to yield shikimate (SA).</text>
</comment>
<feature type="binding site" evidence="3">
    <location>
        <position position="240"/>
    </location>
    <ligand>
        <name>shikimate</name>
        <dbReference type="ChEBI" id="CHEBI:36208"/>
    </ligand>
</feature>
<comment type="similarity">
    <text evidence="3">Belongs to the shikimate dehydrogenase family.</text>
</comment>
<comment type="catalytic activity">
    <reaction evidence="3">
        <text>shikimate + NADP(+) = 3-dehydroshikimate + NADPH + H(+)</text>
        <dbReference type="Rhea" id="RHEA:17737"/>
        <dbReference type="ChEBI" id="CHEBI:15378"/>
        <dbReference type="ChEBI" id="CHEBI:16630"/>
        <dbReference type="ChEBI" id="CHEBI:36208"/>
        <dbReference type="ChEBI" id="CHEBI:57783"/>
        <dbReference type="ChEBI" id="CHEBI:58349"/>
        <dbReference type="EC" id="1.1.1.25"/>
    </reaction>
</comment>
<keyword evidence="3 6" id="KW-0560">Oxidoreductase</keyword>
<dbReference type="RefSeq" id="WP_323356467.1">
    <property type="nucleotide sequence ID" value="NZ_JAYGHY010000018.1"/>
</dbReference>
<gene>
    <name evidence="3" type="primary">aroE</name>
    <name evidence="6" type="ORF">VB739_07500</name>
</gene>
<sequence length="298" mass="30479">MATPPTAPAIGGGTALVGVLGDPVRHSLSPAMHNAAIAELGLDWAYLALPVAASDLAVVLRALAAIDCRGLNVTLPHKQAAAGLADALTPLAQRLGAVNTLVRREGGGWLGTNTDVEGFLAPLRPLAAREALVLGCGGSARAVVAGLVDLGLDCIRVAGRDATRLDPFIRSCADWAPGLVPLAWDPDSTGSADPLGAALASADLVVNTTPVGMASAERSPLRADQIAALSPATTVYDLIYTPRPTALLRLAHQQGCRSIDGLEMLVQQGAASLRLWSGLQEMPVVAMRDAALARLGGP</sequence>
<feature type="binding site" evidence="3">
    <location>
        <position position="115"/>
    </location>
    <ligand>
        <name>shikimate</name>
        <dbReference type="ChEBI" id="CHEBI:36208"/>
    </ligand>
</feature>
<feature type="binding site" evidence="3">
    <location>
        <begin position="27"/>
        <end position="29"/>
    </location>
    <ligand>
        <name>shikimate</name>
        <dbReference type="ChEBI" id="CHEBI:36208"/>
    </ligand>
</feature>
<dbReference type="Proteomes" id="UP001302329">
    <property type="component" value="Unassembled WGS sequence"/>
</dbReference>
<dbReference type="GO" id="GO:0004764">
    <property type="term" value="F:shikimate 3-dehydrogenase (NADP+) activity"/>
    <property type="evidence" value="ECO:0007669"/>
    <property type="project" value="UniProtKB-EC"/>
</dbReference>
<dbReference type="InterPro" id="IPR036291">
    <property type="entry name" value="NAD(P)-bd_dom_sf"/>
</dbReference>
<comment type="caution">
    <text evidence="3">Lacks conserved residue(s) required for the propagation of feature annotation.</text>
</comment>
<feature type="binding site" evidence="3">
    <location>
        <position position="268"/>
    </location>
    <ligand>
        <name>shikimate</name>
        <dbReference type="ChEBI" id="CHEBI:36208"/>
    </ligand>
</feature>
<feature type="binding site" evidence="3">
    <location>
        <position position="238"/>
    </location>
    <ligand>
        <name>NADP(+)</name>
        <dbReference type="ChEBI" id="CHEBI:58349"/>
    </ligand>
</feature>
<comment type="caution">
    <text evidence="6">The sequence shown here is derived from an EMBL/GenBank/DDBJ whole genome shotgun (WGS) entry which is preliminary data.</text>
</comment>
<dbReference type="SUPFAM" id="SSF51735">
    <property type="entry name" value="NAD(P)-binding Rossmann-fold domains"/>
    <property type="match status" value="1"/>
</dbReference>
<dbReference type="EMBL" id="JAYGHY010000018">
    <property type="protein sequence ID" value="MEA5442393.1"/>
    <property type="molecule type" value="Genomic_DNA"/>
</dbReference>
<evidence type="ECO:0000259" key="5">
    <source>
        <dbReference type="Pfam" id="PF18317"/>
    </source>
</evidence>
<dbReference type="CDD" id="cd01065">
    <property type="entry name" value="NAD_bind_Shikimate_DH"/>
    <property type="match status" value="1"/>
</dbReference>
<dbReference type="InterPro" id="IPR013708">
    <property type="entry name" value="Shikimate_DH-bd_N"/>
</dbReference>
<dbReference type="NCBIfam" id="NF001314">
    <property type="entry name" value="PRK00258.2-2"/>
    <property type="match status" value="1"/>
</dbReference>
<feature type="binding site" evidence="3">
    <location>
        <position position="99"/>
    </location>
    <ligand>
        <name>shikimate</name>
        <dbReference type="ChEBI" id="CHEBI:36208"/>
    </ligand>
</feature>
<dbReference type="PANTHER" id="PTHR21089:SF1">
    <property type="entry name" value="BIFUNCTIONAL 3-DEHYDROQUINATE DEHYDRATASE_SHIKIMATE DEHYDROGENASE, CHLOROPLASTIC"/>
    <property type="match status" value="1"/>
</dbReference>
<feature type="binding site" evidence="3">
    <location>
        <position position="261"/>
    </location>
    <ligand>
        <name>NADP(+)</name>
        <dbReference type="ChEBI" id="CHEBI:58349"/>
    </ligand>
</feature>
<evidence type="ECO:0000313" key="7">
    <source>
        <dbReference type="Proteomes" id="UP001302329"/>
    </source>
</evidence>
<reference evidence="6 7" key="1">
    <citation type="submission" date="2023-12" db="EMBL/GenBank/DDBJ databases">
        <title>Baltic Sea Cyanobacteria.</title>
        <authorList>
            <person name="Delbaje E."/>
            <person name="Fewer D.P."/>
            <person name="Shishido T.K."/>
        </authorList>
    </citation>
    <scope>NUCLEOTIDE SEQUENCE [LARGE SCALE GENOMIC DNA]</scope>
    <source>
        <strain evidence="6 7">UHCC 0281</strain>
    </source>
</reference>
<dbReference type="InterPro" id="IPR041121">
    <property type="entry name" value="SDH_C"/>
</dbReference>
<dbReference type="SUPFAM" id="SSF53223">
    <property type="entry name" value="Aminoacid dehydrogenase-like, N-terminal domain"/>
    <property type="match status" value="1"/>
</dbReference>
<dbReference type="InterPro" id="IPR022893">
    <property type="entry name" value="Shikimate_DH_fam"/>
</dbReference>
<dbReference type="InterPro" id="IPR046346">
    <property type="entry name" value="Aminoacid_DH-like_N_sf"/>
</dbReference>
<feature type="binding site" evidence="3">
    <location>
        <position position="74"/>
    </location>
    <ligand>
        <name>shikimate</name>
        <dbReference type="ChEBI" id="CHEBI:36208"/>
    </ligand>
</feature>
<keyword evidence="3" id="KW-0521">NADP</keyword>
<keyword evidence="7" id="KW-1185">Reference proteome</keyword>
<evidence type="ECO:0000256" key="1">
    <source>
        <dbReference type="ARBA" id="ARBA00004871"/>
    </source>
</evidence>
<dbReference type="Gene3D" id="3.40.50.10860">
    <property type="entry name" value="Leucine Dehydrogenase, chain A, domain 1"/>
    <property type="match status" value="1"/>
</dbReference>
<protein>
    <recommendedName>
        <fullName evidence="3">Shikimate dehydrogenase (NADP(+))</fullName>
        <shortName evidence="3">SDH</shortName>
        <ecNumber evidence="3">1.1.1.25</ecNumber>
    </recommendedName>
</protein>
<comment type="subunit">
    <text evidence="3">Homodimer.</text>
</comment>
<organism evidence="6 7">
    <name type="scientific">Cyanobium gracile UHCC 0281</name>
    <dbReference type="NCBI Taxonomy" id="3110309"/>
    <lineage>
        <taxon>Bacteria</taxon>
        <taxon>Bacillati</taxon>
        <taxon>Cyanobacteriota</taxon>
        <taxon>Cyanophyceae</taxon>
        <taxon>Synechococcales</taxon>
        <taxon>Prochlorococcaceae</taxon>
        <taxon>Cyanobium</taxon>
    </lineage>
</organism>
<dbReference type="Pfam" id="PF18317">
    <property type="entry name" value="SDH_C"/>
    <property type="match status" value="1"/>
</dbReference>
<keyword evidence="2 3" id="KW-0057">Aromatic amino acid biosynthesis</keyword>
<dbReference type="HAMAP" id="MF_00222">
    <property type="entry name" value="Shikimate_DH_AroE"/>
    <property type="match status" value="1"/>
</dbReference>
<dbReference type="Pfam" id="PF08501">
    <property type="entry name" value="Shikimate_dh_N"/>
    <property type="match status" value="1"/>
</dbReference>
<keyword evidence="3" id="KW-0028">Amino-acid biosynthesis</keyword>
<evidence type="ECO:0000259" key="4">
    <source>
        <dbReference type="Pfam" id="PF08501"/>
    </source>
</evidence>
<dbReference type="PANTHER" id="PTHR21089">
    <property type="entry name" value="SHIKIMATE DEHYDROGENASE"/>
    <property type="match status" value="1"/>
</dbReference>
<comment type="pathway">
    <text evidence="1 3">Metabolic intermediate biosynthesis; chorismate biosynthesis; chorismate from D-erythrose 4-phosphate and phosphoenolpyruvate: step 4/7.</text>
</comment>
<feature type="active site" description="Proton acceptor" evidence="3">
    <location>
        <position position="78"/>
    </location>
</feature>
<accession>A0ABU5SV71</accession>
<evidence type="ECO:0000256" key="3">
    <source>
        <dbReference type="HAMAP-Rule" id="MF_00222"/>
    </source>
</evidence>
<dbReference type="Gene3D" id="3.40.50.720">
    <property type="entry name" value="NAD(P)-binding Rossmann-like Domain"/>
    <property type="match status" value="1"/>
</dbReference>
<name>A0ABU5SV71_9CYAN</name>
<proteinExistence type="inferred from homology"/>
<feature type="domain" description="SDH C-terminal" evidence="5">
    <location>
        <begin position="261"/>
        <end position="292"/>
    </location>
</feature>
<evidence type="ECO:0000256" key="2">
    <source>
        <dbReference type="ARBA" id="ARBA00023141"/>
    </source>
</evidence>
<evidence type="ECO:0000313" key="6">
    <source>
        <dbReference type="EMBL" id="MEA5442393.1"/>
    </source>
</evidence>
<feature type="domain" description="Shikimate dehydrogenase substrate binding N-terminal" evidence="4">
    <location>
        <begin position="19"/>
        <end position="101"/>
    </location>
</feature>
<dbReference type="EC" id="1.1.1.25" evidence="3"/>